<protein>
    <recommendedName>
        <fullName evidence="6">MORN repeat-containing protein</fullName>
    </recommendedName>
</protein>
<dbReference type="Gene3D" id="2.20.110.10">
    <property type="entry name" value="Histone H3 K4-specific methyltransferase SET7/9 N-terminal domain"/>
    <property type="match status" value="3"/>
</dbReference>
<keyword evidence="3" id="KW-0732">Signal</keyword>
<gene>
    <name evidence="4" type="ORF">LJ725_05885</name>
</gene>
<evidence type="ECO:0000256" key="2">
    <source>
        <dbReference type="SAM" id="MobiDB-lite"/>
    </source>
</evidence>
<keyword evidence="5" id="KW-1185">Reference proteome</keyword>
<proteinExistence type="predicted"/>
<evidence type="ECO:0000256" key="3">
    <source>
        <dbReference type="SAM" id="SignalP"/>
    </source>
</evidence>
<feature type="region of interest" description="Disordered" evidence="2">
    <location>
        <begin position="26"/>
        <end position="60"/>
    </location>
</feature>
<dbReference type="Pfam" id="PF02493">
    <property type="entry name" value="MORN"/>
    <property type="match status" value="7"/>
</dbReference>
<dbReference type="InterPro" id="IPR003409">
    <property type="entry name" value="MORN"/>
</dbReference>
<sequence>MRSVVFRSLLFAVAFGAGLPAMAQTSRPVPELGTAPIPRQLPTLPTPGQPPAASDEVKDPKTGCGVVMMNAEPNISISWSGACDYDLAQGKGVLQWYKGGIPTDRYEGEMKDGLYEGQGKLTYANKARYEGEFKAGERDGKGTYVFPSGAKLTAEFREGRPQGHGMYVWPNGNRYIGDFRDNQRTGRGIIMFTDGGRYEGEFVNGKMQGRGLRVWANGSRYEGEWMNDQANGWGTKSGGPDGQVFSGMWVNGCFRDNQRWATVGATAASCGFQ</sequence>
<dbReference type="SMART" id="SM00698">
    <property type="entry name" value="MORN"/>
    <property type="match status" value="6"/>
</dbReference>
<evidence type="ECO:0008006" key="6">
    <source>
        <dbReference type="Google" id="ProtNLM"/>
    </source>
</evidence>
<reference evidence="4 5" key="1">
    <citation type="submission" date="2021-11" db="EMBL/GenBank/DDBJ databases">
        <authorList>
            <person name="Lee D.-H."/>
            <person name="Kim S.-B."/>
        </authorList>
    </citation>
    <scope>NUCLEOTIDE SEQUENCE [LARGE SCALE GENOMIC DNA]</scope>
    <source>
        <strain evidence="4 5">KCTC 52223</strain>
    </source>
</reference>
<dbReference type="SUPFAM" id="SSF82185">
    <property type="entry name" value="Histone H3 K4-specific methyltransferase SET7/9 N-terminal domain"/>
    <property type="match status" value="2"/>
</dbReference>
<evidence type="ECO:0000313" key="4">
    <source>
        <dbReference type="EMBL" id="MCC8428486.1"/>
    </source>
</evidence>
<organism evidence="4 5">
    <name type="scientific">Reyranella aquatilis</name>
    <dbReference type="NCBI Taxonomy" id="2035356"/>
    <lineage>
        <taxon>Bacteria</taxon>
        <taxon>Pseudomonadati</taxon>
        <taxon>Pseudomonadota</taxon>
        <taxon>Alphaproteobacteria</taxon>
        <taxon>Hyphomicrobiales</taxon>
        <taxon>Reyranellaceae</taxon>
        <taxon>Reyranella</taxon>
    </lineage>
</organism>
<dbReference type="PANTHER" id="PTHR43215">
    <property type="entry name" value="RADIAL SPOKE HEAD 1 HOMOLOG"/>
    <property type="match status" value="1"/>
</dbReference>
<dbReference type="PANTHER" id="PTHR43215:SF14">
    <property type="entry name" value="RADIAL SPOKE HEAD 1 HOMOLOG"/>
    <property type="match status" value="1"/>
</dbReference>
<feature type="signal peptide" evidence="3">
    <location>
        <begin position="1"/>
        <end position="23"/>
    </location>
</feature>
<keyword evidence="1" id="KW-0677">Repeat</keyword>
<name>A0ABS8KQY6_9HYPH</name>
<evidence type="ECO:0000313" key="5">
    <source>
        <dbReference type="Proteomes" id="UP001198862"/>
    </source>
</evidence>
<dbReference type="EMBL" id="JAJISD010000002">
    <property type="protein sequence ID" value="MCC8428486.1"/>
    <property type="molecule type" value="Genomic_DNA"/>
</dbReference>
<evidence type="ECO:0000256" key="1">
    <source>
        <dbReference type="ARBA" id="ARBA00022737"/>
    </source>
</evidence>
<comment type="caution">
    <text evidence="4">The sequence shown here is derived from an EMBL/GenBank/DDBJ whole genome shotgun (WGS) entry which is preliminary data.</text>
</comment>
<feature type="chain" id="PRO_5045719209" description="MORN repeat-containing protein" evidence="3">
    <location>
        <begin position="24"/>
        <end position="273"/>
    </location>
</feature>
<accession>A0ABS8KQY6</accession>
<dbReference type="Proteomes" id="UP001198862">
    <property type="component" value="Unassembled WGS sequence"/>
</dbReference>